<evidence type="ECO:0000313" key="1">
    <source>
        <dbReference type="EMBL" id="NYG54278.1"/>
    </source>
</evidence>
<organism evidence="1 2">
    <name type="scientific">Nocardioides perillae</name>
    <dbReference type="NCBI Taxonomy" id="1119534"/>
    <lineage>
        <taxon>Bacteria</taxon>
        <taxon>Bacillati</taxon>
        <taxon>Actinomycetota</taxon>
        <taxon>Actinomycetes</taxon>
        <taxon>Propionibacteriales</taxon>
        <taxon>Nocardioidaceae</taxon>
        <taxon>Nocardioides</taxon>
    </lineage>
</organism>
<accession>A0A7Y9RTB3</accession>
<proteinExistence type="predicted"/>
<protein>
    <submittedName>
        <fullName evidence="1">Uncharacterized protein (DUF697 family)</fullName>
    </submittedName>
</protein>
<reference evidence="1 2" key="1">
    <citation type="submission" date="2020-07" db="EMBL/GenBank/DDBJ databases">
        <title>Sequencing the genomes of 1000 actinobacteria strains.</title>
        <authorList>
            <person name="Klenk H.-P."/>
        </authorList>
    </citation>
    <scope>NUCLEOTIDE SEQUENCE [LARGE SCALE GENOMIC DNA]</scope>
    <source>
        <strain evidence="1 2">DSM 24552</strain>
    </source>
</reference>
<keyword evidence="2" id="KW-1185">Reference proteome</keyword>
<dbReference type="Pfam" id="PF12787">
    <property type="entry name" value="EcsC"/>
    <property type="match status" value="1"/>
</dbReference>
<gene>
    <name evidence="1" type="ORF">BJ989_000582</name>
</gene>
<dbReference type="AlphaFoldDB" id="A0A7Y9RTB3"/>
<dbReference type="RefSeq" id="WP_179516932.1">
    <property type="nucleotide sequence ID" value="NZ_JACCAC010000001.1"/>
</dbReference>
<comment type="caution">
    <text evidence="1">The sequence shown here is derived from an EMBL/GenBank/DDBJ whole genome shotgun (WGS) entry which is preliminary data.</text>
</comment>
<evidence type="ECO:0000313" key="2">
    <source>
        <dbReference type="Proteomes" id="UP000544110"/>
    </source>
</evidence>
<name>A0A7Y9RTB3_9ACTN</name>
<sequence>MGLKGRVGRSLAPRITQLAPDLTTGFVREALARAVAGVGPLPPAVKAADKQLAEQGGHVDRAIHEVIENHVRLAGAQGFATNIGGLVTAAVTIPANVTGVTLLQCRMVAAIAHLRGHDLDDPRVRNAVLVTLLGEDTVAKMVRKGELPGSPMALATAPGTTPELDRTVSRVVATDLVSRVVGKRMATTVGKRVPVVGGLVGAGADGYATWKLGRYADRELLPRTRR</sequence>
<dbReference type="EMBL" id="JACCAC010000001">
    <property type="protein sequence ID" value="NYG54278.1"/>
    <property type="molecule type" value="Genomic_DNA"/>
</dbReference>
<dbReference type="Proteomes" id="UP000544110">
    <property type="component" value="Unassembled WGS sequence"/>
</dbReference>
<dbReference type="InterPro" id="IPR024787">
    <property type="entry name" value="EcsC"/>
</dbReference>